<evidence type="ECO:0000256" key="3">
    <source>
        <dbReference type="ARBA" id="ARBA00007222"/>
    </source>
</evidence>
<feature type="transmembrane region" description="Helical" evidence="10">
    <location>
        <begin position="169"/>
        <end position="187"/>
    </location>
</feature>
<dbReference type="Pfam" id="PF16192">
    <property type="entry name" value="PMT_4TMC"/>
    <property type="match status" value="1"/>
</dbReference>
<feature type="transmembrane region" description="Helical" evidence="10">
    <location>
        <begin position="415"/>
        <end position="431"/>
    </location>
</feature>
<dbReference type="OrthoDB" id="9776737at2"/>
<comment type="similarity">
    <text evidence="3 10">Belongs to the glycosyltransferase 39 family.</text>
</comment>
<evidence type="ECO:0000256" key="1">
    <source>
        <dbReference type="ARBA" id="ARBA00004127"/>
    </source>
</evidence>
<comment type="function">
    <text evidence="10">Protein O-mannosyltransferase that catalyzes the transfer of a single mannose residue from a polyprenol phospho-mannosyl lipidic donor to the hydroxyl group of selected serine and threonine residues in acceptor proteins.</text>
</comment>
<evidence type="ECO:0000259" key="11">
    <source>
        <dbReference type="Pfam" id="PF02366"/>
    </source>
</evidence>
<feature type="transmembrane region" description="Helical" evidence="10">
    <location>
        <begin position="142"/>
        <end position="163"/>
    </location>
</feature>
<evidence type="ECO:0000313" key="13">
    <source>
        <dbReference type="EMBL" id="TXR56524.1"/>
    </source>
</evidence>
<feature type="transmembrane region" description="Helical" evidence="10">
    <location>
        <begin position="225"/>
        <end position="253"/>
    </location>
</feature>
<comment type="pathway">
    <text evidence="2 10">Protein modification; protein glycosylation.</text>
</comment>
<dbReference type="EMBL" id="VKAC01000005">
    <property type="protein sequence ID" value="TXR56524.1"/>
    <property type="molecule type" value="Genomic_DNA"/>
</dbReference>
<name>A0A5C8ZG55_9ACTN</name>
<accession>A0A5C8ZG55</accession>
<evidence type="ECO:0000256" key="10">
    <source>
        <dbReference type="RuleBase" id="RU367007"/>
    </source>
</evidence>
<keyword evidence="10" id="KW-1003">Cell membrane</keyword>
<feature type="transmembrane region" description="Helical" evidence="10">
    <location>
        <begin position="117"/>
        <end position="135"/>
    </location>
</feature>
<evidence type="ECO:0000256" key="6">
    <source>
        <dbReference type="ARBA" id="ARBA00022692"/>
    </source>
</evidence>
<gene>
    <name evidence="13" type="ORF">FMM08_09150</name>
</gene>
<feature type="transmembrane region" description="Helical" evidence="10">
    <location>
        <begin position="437"/>
        <end position="460"/>
    </location>
</feature>
<dbReference type="AlphaFoldDB" id="A0A5C8ZG55"/>
<feature type="transmembrane region" description="Helical" evidence="10">
    <location>
        <begin position="274"/>
        <end position="296"/>
    </location>
</feature>
<feature type="domain" description="Protein O-mannosyl-transferase C-terminal four TM" evidence="12">
    <location>
        <begin position="323"/>
        <end position="524"/>
    </location>
</feature>
<dbReference type="UniPathway" id="UPA00378"/>
<evidence type="ECO:0000256" key="2">
    <source>
        <dbReference type="ARBA" id="ARBA00004922"/>
    </source>
</evidence>
<dbReference type="GO" id="GO:0012505">
    <property type="term" value="C:endomembrane system"/>
    <property type="evidence" value="ECO:0007669"/>
    <property type="project" value="UniProtKB-SubCell"/>
</dbReference>
<comment type="caution">
    <text evidence="13">The sequence shown here is derived from an EMBL/GenBank/DDBJ whole genome shotgun (WGS) entry which is preliminary data.</text>
</comment>
<keyword evidence="14" id="KW-1185">Reference proteome</keyword>
<evidence type="ECO:0000256" key="8">
    <source>
        <dbReference type="ARBA" id="ARBA00023136"/>
    </source>
</evidence>
<reference evidence="13 14" key="1">
    <citation type="submission" date="2019-07" db="EMBL/GenBank/DDBJ databases">
        <title>Quadrisphaera sp. strain DD2A genome sequencing and assembly.</title>
        <authorList>
            <person name="Kim I."/>
        </authorList>
    </citation>
    <scope>NUCLEOTIDE SEQUENCE [LARGE SCALE GENOMIC DNA]</scope>
    <source>
        <strain evidence="13 14">DD2A</strain>
    </source>
</reference>
<dbReference type="Proteomes" id="UP000321234">
    <property type="component" value="Unassembled WGS sequence"/>
</dbReference>
<proteinExistence type="inferred from homology"/>
<feature type="transmembrane region" description="Helical" evidence="10">
    <location>
        <begin position="481"/>
        <end position="502"/>
    </location>
</feature>
<organism evidence="13 14">
    <name type="scientific">Quadrisphaera setariae</name>
    <dbReference type="NCBI Taxonomy" id="2593304"/>
    <lineage>
        <taxon>Bacteria</taxon>
        <taxon>Bacillati</taxon>
        <taxon>Actinomycetota</taxon>
        <taxon>Actinomycetes</taxon>
        <taxon>Kineosporiales</taxon>
        <taxon>Kineosporiaceae</taxon>
        <taxon>Quadrisphaera</taxon>
    </lineage>
</organism>
<dbReference type="PANTHER" id="PTHR10050">
    <property type="entry name" value="DOLICHYL-PHOSPHATE-MANNOSE--PROTEIN MANNOSYLTRANSFERASE"/>
    <property type="match status" value="1"/>
</dbReference>
<feature type="domain" description="ArnT-like N-terminal" evidence="11">
    <location>
        <begin position="30"/>
        <end position="265"/>
    </location>
</feature>
<feature type="transmembrane region" description="Helical" evidence="10">
    <location>
        <begin position="21"/>
        <end position="40"/>
    </location>
</feature>
<comment type="subcellular location">
    <subcellularLocation>
        <location evidence="10">Cell membrane</location>
    </subcellularLocation>
    <subcellularLocation>
        <location evidence="1">Endomembrane system</location>
        <topology evidence="1">Multi-pass membrane protein</topology>
    </subcellularLocation>
</comment>
<keyword evidence="8 10" id="KW-0472">Membrane</keyword>
<evidence type="ECO:0000256" key="7">
    <source>
        <dbReference type="ARBA" id="ARBA00022989"/>
    </source>
</evidence>
<dbReference type="PANTHER" id="PTHR10050:SF46">
    <property type="entry name" value="PROTEIN O-MANNOSYL-TRANSFERASE 2"/>
    <property type="match status" value="1"/>
</dbReference>
<evidence type="ECO:0000259" key="12">
    <source>
        <dbReference type="Pfam" id="PF16192"/>
    </source>
</evidence>
<dbReference type="InterPro" id="IPR027005">
    <property type="entry name" value="PMT-like"/>
</dbReference>
<dbReference type="InterPro" id="IPR032421">
    <property type="entry name" value="PMT_4TMC"/>
</dbReference>
<dbReference type="InterPro" id="IPR003342">
    <property type="entry name" value="ArnT-like_N"/>
</dbReference>
<keyword evidence="5 10" id="KW-0808">Transferase</keyword>
<keyword evidence="6 10" id="KW-0812">Transmembrane</keyword>
<evidence type="ECO:0000256" key="4">
    <source>
        <dbReference type="ARBA" id="ARBA00022676"/>
    </source>
</evidence>
<dbReference type="EC" id="2.4.1.-" evidence="10"/>
<evidence type="ECO:0000256" key="9">
    <source>
        <dbReference type="ARBA" id="ARBA00093617"/>
    </source>
</evidence>
<keyword evidence="4 10" id="KW-0328">Glycosyltransferase</keyword>
<dbReference type="Pfam" id="PF02366">
    <property type="entry name" value="PMT"/>
    <property type="match status" value="1"/>
</dbReference>
<evidence type="ECO:0000313" key="14">
    <source>
        <dbReference type="Proteomes" id="UP000321234"/>
    </source>
</evidence>
<sequence length="525" mass="57620">MAAEVERLVGPPLDTTPRERLWGWLGPLLVTAVAGLLRFWDLARPHALVFDETYYVRNAWTMLATGIEMSWPADTDKSFVAGDVNVYSSTGDYVVHPPVGKWMIAVGEQLFGVQSSFGWRFSAALVGTLCVLVVARTTRRLLGSTLLGTTAGLLLAVDGLSLVMSRTGILDIFLTFWVLVAFSLLLLDRDWMRRRLAVAAVAARAGAAGPVAWPRLWWRPWRLAAVLALALSCGVKWSGLYFTAAFLLMSVLWDVAARRRAGQPGWWTALLRDGVPAAVIALPTLVVVYTATWAGWFASTTGHLRNWAAENPGQGVQWLPPALRSLWKYHQDMWQFHTTLDSPHAYKSSPWAWMVQGRPTSFYYQGQAQGVTGCGTDSCTEAITSLGNPVVWWTGCLALLVVLFCWALKRDWRAGAVLAGVAAGWLPWFTVGDRTIFQFYAVVFAPFVVMAVVYCFGLMTGPPAPAGAGSPPGGVLTGRRLAGVVVSGCVVVLAVVAASYFWPVWTAELIPYDAWRARMWFASWI</sequence>
<feature type="transmembrane region" description="Helical" evidence="10">
    <location>
        <begin position="390"/>
        <end position="408"/>
    </location>
</feature>
<dbReference type="GO" id="GO:0004169">
    <property type="term" value="F:dolichyl-phosphate-mannose-protein mannosyltransferase activity"/>
    <property type="evidence" value="ECO:0007669"/>
    <property type="project" value="UniProtKB-UniRule"/>
</dbReference>
<keyword evidence="7 10" id="KW-1133">Transmembrane helix</keyword>
<protein>
    <recommendedName>
        <fullName evidence="9 10">Polyprenol-phosphate-mannose--protein mannosyltransferase</fullName>
        <ecNumber evidence="10">2.4.1.-</ecNumber>
    </recommendedName>
</protein>
<dbReference type="GO" id="GO:0005886">
    <property type="term" value="C:plasma membrane"/>
    <property type="evidence" value="ECO:0007669"/>
    <property type="project" value="UniProtKB-SubCell"/>
</dbReference>
<evidence type="ECO:0000256" key="5">
    <source>
        <dbReference type="ARBA" id="ARBA00022679"/>
    </source>
</evidence>